<dbReference type="InterPro" id="IPR002076">
    <property type="entry name" value="ELO_fam"/>
</dbReference>
<feature type="non-terminal residue" evidence="11">
    <location>
        <position position="338"/>
    </location>
</feature>
<dbReference type="PANTHER" id="PTHR11157:SF17">
    <property type="entry name" value="ELONGATION OF VERY LONG CHAIN FATTY ACIDS PROTEIN 6"/>
    <property type="match status" value="1"/>
</dbReference>
<dbReference type="AlphaFoldDB" id="A0A443QNK4"/>
<dbReference type="GO" id="GO:0030148">
    <property type="term" value="P:sphingolipid biosynthetic process"/>
    <property type="evidence" value="ECO:0007669"/>
    <property type="project" value="TreeGrafter"/>
</dbReference>
<organism evidence="11 12">
    <name type="scientific">Dinothrombium tinctorium</name>
    <dbReference type="NCBI Taxonomy" id="1965070"/>
    <lineage>
        <taxon>Eukaryota</taxon>
        <taxon>Metazoa</taxon>
        <taxon>Ecdysozoa</taxon>
        <taxon>Arthropoda</taxon>
        <taxon>Chelicerata</taxon>
        <taxon>Arachnida</taxon>
        <taxon>Acari</taxon>
        <taxon>Acariformes</taxon>
        <taxon>Trombidiformes</taxon>
        <taxon>Prostigmata</taxon>
        <taxon>Anystina</taxon>
        <taxon>Parasitengona</taxon>
        <taxon>Trombidioidea</taxon>
        <taxon>Trombidiidae</taxon>
        <taxon>Dinothrombium</taxon>
    </lineage>
</organism>
<dbReference type="GO" id="GO:0042761">
    <property type="term" value="P:very long-chain fatty acid biosynthetic process"/>
    <property type="evidence" value="ECO:0007669"/>
    <property type="project" value="TreeGrafter"/>
</dbReference>
<evidence type="ECO:0000256" key="1">
    <source>
        <dbReference type="ARBA" id="ARBA00004141"/>
    </source>
</evidence>
<comment type="catalytic activity">
    <reaction evidence="10">
        <text>a very-long-chain acyl-CoA + malonyl-CoA + H(+) = a very-long-chain 3-oxoacyl-CoA + CO2 + CoA</text>
        <dbReference type="Rhea" id="RHEA:32727"/>
        <dbReference type="ChEBI" id="CHEBI:15378"/>
        <dbReference type="ChEBI" id="CHEBI:16526"/>
        <dbReference type="ChEBI" id="CHEBI:57287"/>
        <dbReference type="ChEBI" id="CHEBI:57384"/>
        <dbReference type="ChEBI" id="CHEBI:90725"/>
        <dbReference type="ChEBI" id="CHEBI:90736"/>
        <dbReference type="EC" id="2.3.1.199"/>
    </reaction>
</comment>
<evidence type="ECO:0000256" key="3">
    <source>
        <dbReference type="ARBA" id="ARBA00022679"/>
    </source>
</evidence>
<accession>A0A443QNK4</accession>
<dbReference type="EMBL" id="NCKU01005485">
    <property type="protein sequence ID" value="RWS04519.1"/>
    <property type="molecule type" value="Genomic_DNA"/>
</dbReference>
<dbReference type="GO" id="GO:0034625">
    <property type="term" value="P:fatty acid elongation, monounsaturated fatty acid"/>
    <property type="evidence" value="ECO:0007669"/>
    <property type="project" value="TreeGrafter"/>
</dbReference>
<feature type="transmembrane region" description="Helical" evidence="10">
    <location>
        <begin position="35"/>
        <end position="53"/>
    </location>
</feature>
<dbReference type="PROSITE" id="PS01188">
    <property type="entry name" value="ELO"/>
    <property type="match status" value="1"/>
</dbReference>
<evidence type="ECO:0000256" key="4">
    <source>
        <dbReference type="ARBA" id="ARBA00022692"/>
    </source>
</evidence>
<dbReference type="Proteomes" id="UP000285301">
    <property type="component" value="Unassembled WGS sequence"/>
</dbReference>
<feature type="transmembrane region" description="Helical" evidence="10">
    <location>
        <begin position="117"/>
        <end position="138"/>
    </location>
</feature>
<comment type="subcellular location">
    <subcellularLocation>
        <location evidence="1">Membrane</location>
        <topology evidence="1">Multi-pass membrane protein</topology>
    </subcellularLocation>
</comment>
<keyword evidence="5 10" id="KW-0276">Fatty acid metabolism</keyword>
<evidence type="ECO:0000256" key="5">
    <source>
        <dbReference type="ARBA" id="ARBA00022832"/>
    </source>
</evidence>
<evidence type="ECO:0000313" key="11">
    <source>
        <dbReference type="EMBL" id="RWS04519.1"/>
    </source>
</evidence>
<dbReference type="STRING" id="1965070.A0A443QNK4"/>
<keyword evidence="3 10" id="KW-0808">Transferase</keyword>
<keyword evidence="12" id="KW-1185">Reference proteome</keyword>
<evidence type="ECO:0000256" key="8">
    <source>
        <dbReference type="ARBA" id="ARBA00023136"/>
    </source>
</evidence>
<reference evidence="11 12" key="1">
    <citation type="journal article" date="2018" name="Gigascience">
        <title>Genomes of trombidid mites reveal novel predicted allergens and laterally-transferred genes associated with secondary metabolism.</title>
        <authorList>
            <person name="Dong X."/>
            <person name="Chaisiri K."/>
            <person name="Xia D."/>
            <person name="Armstrong S.D."/>
            <person name="Fang Y."/>
            <person name="Donnelly M.J."/>
            <person name="Kadowaki T."/>
            <person name="McGarry J.W."/>
            <person name="Darby A.C."/>
            <person name="Makepeace B.L."/>
        </authorList>
    </citation>
    <scope>NUCLEOTIDE SEQUENCE [LARGE SCALE GENOMIC DNA]</scope>
    <source>
        <strain evidence="11">UoL-WK</strain>
    </source>
</reference>
<keyword evidence="8 10" id="KW-0472">Membrane</keyword>
<protein>
    <recommendedName>
        <fullName evidence="10">Elongation of very long chain fatty acids protein</fullName>
        <ecNumber evidence="10">2.3.1.199</ecNumber>
    </recommendedName>
    <alternativeName>
        <fullName evidence="10">Very-long-chain 3-oxoacyl-CoA synthase</fullName>
    </alternativeName>
</protein>
<dbReference type="GO" id="GO:0009922">
    <property type="term" value="F:fatty acid elongase activity"/>
    <property type="evidence" value="ECO:0007669"/>
    <property type="project" value="UniProtKB-EC"/>
</dbReference>
<proteinExistence type="inferred from homology"/>
<dbReference type="GO" id="GO:0019367">
    <property type="term" value="P:fatty acid elongation, saturated fatty acid"/>
    <property type="evidence" value="ECO:0007669"/>
    <property type="project" value="TreeGrafter"/>
</dbReference>
<dbReference type="PANTHER" id="PTHR11157">
    <property type="entry name" value="FATTY ACID ACYL TRANSFERASE-RELATED"/>
    <property type="match status" value="1"/>
</dbReference>
<evidence type="ECO:0000256" key="9">
    <source>
        <dbReference type="ARBA" id="ARBA00023160"/>
    </source>
</evidence>
<dbReference type="Pfam" id="PF01151">
    <property type="entry name" value="ELO"/>
    <property type="match status" value="1"/>
</dbReference>
<keyword evidence="7 10" id="KW-0443">Lipid metabolism</keyword>
<keyword evidence="6 10" id="KW-1133">Transmembrane helix</keyword>
<evidence type="ECO:0000256" key="10">
    <source>
        <dbReference type="RuleBase" id="RU361115"/>
    </source>
</evidence>
<evidence type="ECO:0000256" key="7">
    <source>
        <dbReference type="ARBA" id="ARBA00023098"/>
    </source>
</evidence>
<sequence>MDLKVEDIAYNRSHTSYGYKIDFDVRYWLKWHNQYWSISLLLSALYIVFVFVGQKLMENRKPFNLRIHLSVWSGALAIFSILGAFKMVPEFISALSNEGLHGAICRSSYVHSAEQLFWHWLFVWSKLIEFGDTAFIILRRQKLSFLHVYHHALTLICVFCFFPATVGINRWTGTMNYFVHSVMYSYYSAKAMRINFPKFIPMFITSIQILQMFVGLFASSYALGSKLSNYHCNLTIGQALFTTSDVGSYCLQRILHQFSMRLMQNSDENRKNQKPLDNAEFDALNWEKFNTRELNKWIGDDNKAVRFAKYLKLIDSDPGICPGKNGSVCGQAMVLKGT</sequence>
<feature type="transmembrane region" description="Helical" evidence="10">
    <location>
        <begin position="145"/>
        <end position="164"/>
    </location>
</feature>
<name>A0A443QNK4_9ACAR</name>
<evidence type="ECO:0000313" key="12">
    <source>
        <dbReference type="Proteomes" id="UP000285301"/>
    </source>
</evidence>
<dbReference type="GO" id="GO:0005789">
    <property type="term" value="C:endoplasmic reticulum membrane"/>
    <property type="evidence" value="ECO:0007669"/>
    <property type="project" value="TreeGrafter"/>
</dbReference>
<gene>
    <name evidence="11" type="ORF">B4U79_12283</name>
</gene>
<keyword evidence="4 10" id="KW-0812">Transmembrane</keyword>
<comment type="similarity">
    <text evidence="10">Belongs to the ELO family.</text>
</comment>
<dbReference type="GO" id="GO:0034626">
    <property type="term" value="P:fatty acid elongation, polyunsaturated fatty acid"/>
    <property type="evidence" value="ECO:0007669"/>
    <property type="project" value="TreeGrafter"/>
</dbReference>
<dbReference type="EC" id="2.3.1.199" evidence="10"/>
<feature type="transmembrane region" description="Helical" evidence="10">
    <location>
        <begin position="65"/>
        <end position="85"/>
    </location>
</feature>
<evidence type="ECO:0000256" key="2">
    <source>
        <dbReference type="ARBA" id="ARBA00022516"/>
    </source>
</evidence>
<dbReference type="InterPro" id="IPR030457">
    <property type="entry name" value="ELO_CS"/>
</dbReference>
<comment type="caution">
    <text evidence="11">The sequence shown here is derived from an EMBL/GenBank/DDBJ whole genome shotgun (WGS) entry which is preliminary data.</text>
</comment>
<feature type="transmembrane region" description="Helical" evidence="10">
    <location>
        <begin position="199"/>
        <end position="223"/>
    </location>
</feature>
<keyword evidence="9 10" id="KW-0275">Fatty acid biosynthesis</keyword>
<keyword evidence="2 10" id="KW-0444">Lipid biosynthesis</keyword>
<evidence type="ECO:0000256" key="6">
    <source>
        <dbReference type="ARBA" id="ARBA00022989"/>
    </source>
</evidence>
<dbReference type="OrthoDB" id="6506258at2759"/>